<keyword evidence="8" id="KW-1185">Reference proteome</keyword>
<evidence type="ECO:0000256" key="3">
    <source>
        <dbReference type="ARBA" id="ARBA00022692"/>
    </source>
</evidence>
<evidence type="ECO:0000256" key="2">
    <source>
        <dbReference type="ARBA" id="ARBA00005982"/>
    </source>
</evidence>
<dbReference type="GO" id="GO:0016020">
    <property type="term" value="C:membrane"/>
    <property type="evidence" value="ECO:0007669"/>
    <property type="project" value="UniProtKB-SubCell"/>
</dbReference>
<gene>
    <name evidence="7" type="ORF">Dsin_020742</name>
</gene>
<comment type="similarity">
    <text evidence="2">Belongs to the major facilitator superfamily. Proton-dependent oligopeptide transporter (POT/PTR) (TC 2.A.17) family.</text>
</comment>
<name>A0AAE0E494_9ROSI</name>
<comment type="subcellular location">
    <subcellularLocation>
        <location evidence="1">Membrane</location>
        <topology evidence="1">Multi-pass membrane protein</topology>
    </subcellularLocation>
</comment>
<evidence type="ECO:0000256" key="6">
    <source>
        <dbReference type="SAM" id="Phobius"/>
    </source>
</evidence>
<dbReference type="AlphaFoldDB" id="A0AAE0E494"/>
<feature type="transmembrane region" description="Helical" evidence="6">
    <location>
        <begin position="14"/>
        <end position="31"/>
    </location>
</feature>
<evidence type="ECO:0000313" key="7">
    <source>
        <dbReference type="EMBL" id="KAK3206696.1"/>
    </source>
</evidence>
<dbReference type="GO" id="GO:0022857">
    <property type="term" value="F:transmembrane transporter activity"/>
    <property type="evidence" value="ECO:0007669"/>
    <property type="project" value="InterPro"/>
</dbReference>
<dbReference type="PANTHER" id="PTHR11654">
    <property type="entry name" value="OLIGOPEPTIDE TRANSPORTER-RELATED"/>
    <property type="match status" value="1"/>
</dbReference>
<dbReference type="EMBL" id="JANJYJ010000006">
    <property type="protein sequence ID" value="KAK3206696.1"/>
    <property type="molecule type" value="Genomic_DNA"/>
</dbReference>
<proteinExistence type="inferred from homology"/>
<organism evidence="7 8">
    <name type="scientific">Dipteronia sinensis</name>
    <dbReference type="NCBI Taxonomy" id="43782"/>
    <lineage>
        <taxon>Eukaryota</taxon>
        <taxon>Viridiplantae</taxon>
        <taxon>Streptophyta</taxon>
        <taxon>Embryophyta</taxon>
        <taxon>Tracheophyta</taxon>
        <taxon>Spermatophyta</taxon>
        <taxon>Magnoliopsida</taxon>
        <taxon>eudicotyledons</taxon>
        <taxon>Gunneridae</taxon>
        <taxon>Pentapetalae</taxon>
        <taxon>rosids</taxon>
        <taxon>malvids</taxon>
        <taxon>Sapindales</taxon>
        <taxon>Sapindaceae</taxon>
        <taxon>Hippocastanoideae</taxon>
        <taxon>Acereae</taxon>
        <taxon>Dipteronia</taxon>
    </lineage>
</organism>
<reference evidence="7" key="1">
    <citation type="journal article" date="2023" name="Plant J.">
        <title>Genome sequences and population genomics provide insights into the demographic history, inbreeding, and mutation load of two 'living fossil' tree species of Dipteronia.</title>
        <authorList>
            <person name="Feng Y."/>
            <person name="Comes H.P."/>
            <person name="Chen J."/>
            <person name="Zhu S."/>
            <person name="Lu R."/>
            <person name="Zhang X."/>
            <person name="Li P."/>
            <person name="Qiu J."/>
            <person name="Olsen K.M."/>
            <person name="Qiu Y."/>
        </authorList>
    </citation>
    <scope>NUCLEOTIDE SEQUENCE</scope>
    <source>
        <strain evidence="7">NBL</strain>
    </source>
</reference>
<dbReference type="Pfam" id="PF00854">
    <property type="entry name" value="PTR2"/>
    <property type="match status" value="1"/>
</dbReference>
<keyword evidence="5 6" id="KW-0472">Membrane</keyword>
<evidence type="ECO:0000256" key="1">
    <source>
        <dbReference type="ARBA" id="ARBA00004141"/>
    </source>
</evidence>
<comment type="caution">
    <text evidence="7">The sequence shown here is derived from an EMBL/GenBank/DDBJ whole genome shotgun (WGS) entry which is preliminary data.</text>
</comment>
<dbReference type="InterPro" id="IPR036259">
    <property type="entry name" value="MFS_trans_sf"/>
</dbReference>
<feature type="transmembrane region" description="Helical" evidence="6">
    <location>
        <begin position="91"/>
        <end position="111"/>
    </location>
</feature>
<protein>
    <submittedName>
        <fullName evidence="7">Uncharacterized protein</fullName>
    </submittedName>
</protein>
<feature type="transmembrane region" description="Helical" evidence="6">
    <location>
        <begin position="52"/>
        <end position="71"/>
    </location>
</feature>
<keyword evidence="3 6" id="KW-0812">Transmembrane</keyword>
<dbReference type="InterPro" id="IPR000109">
    <property type="entry name" value="POT_fam"/>
</dbReference>
<evidence type="ECO:0000256" key="4">
    <source>
        <dbReference type="ARBA" id="ARBA00022989"/>
    </source>
</evidence>
<dbReference type="Gene3D" id="1.20.1250.20">
    <property type="entry name" value="MFS general substrate transporter like domains"/>
    <property type="match status" value="1"/>
</dbReference>
<evidence type="ECO:0000256" key="5">
    <source>
        <dbReference type="ARBA" id="ARBA00023136"/>
    </source>
</evidence>
<keyword evidence="4 6" id="KW-1133">Transmembrane helix</keyword>
<sequence length="117" mass="12995">MDTSLTKSFKIPPASLPIIPVAFLLIVVPVYDQIFISFTRKITGIRTGITHLQRVGVGLVLSSLSMATAAIMEVKRKVVARDHNMLDAIPILQPLPISVFWLSIQFFIFGLQTCLRT</sequence>
<dbReference type="Proteomes" id="UP001281410">
    <property type="component" value="Unassembled WGS sequence"/>
</dbReference>
<evidence type="ECO:0000313" key="8">
    <source>
        <dbReference type="Proteomes" id="UP001281410"/>
    </source>
</evidence>
<accession>A0AAE0E494</accession>